<dbReference type="EMBL" id="BK032510">
    <property type="protein sequence ID" value="DAF44147.1"/>
    <property type="molecule type" value="Genomic_DNA"/>
</dbReference>
<proteinExistence type="predicted"/>
<evidence type="ECO:0000313" key="1">
    <source>
        <dbReference type="EMBL" id="DAF44147.1"/>
    </source>
</evidence>
<name>A0A8S5S050_9CAUD</name>
<reference evidence="1" key="1">
    <citation type="journal article" date="2021" name="Proc. Natl. Acad. Sci. U.S.A.">
        <title>A Catalog of Tens of Thousands of Viruses from Human Metagenomes Reveals Hidden Associations with Chronic Diseases.</title>
        <authorList>
            <person name="Tisza M.J."/>
            <person name="Buck C.B."/>
        </authorList>
    </citation>
    <scope>NUCLEOTIDE SEQUENCE</scope>
    <source>
        <strain evidence="1">CtNQV2</strain>
    </source>
</reference>
<accession>A0A8S5S050</accession>
<protein>
    <submittedName>
        <fullName evidence="1">Uncharacterized protein</fullName>
    </submittedName>
</protein>
<sequence>MIDGTENNKKLKNKREFFWSSRFLFVYLHKH</sequence>
<organism evidence="1">
    <name type="scientific">Myoviridae sp. ctNQV2</name>
    <dbReference type="NCBI Taxonomy" id="2827683"/>
    <lineage>
        <taxon>Viruses</taxon>
        <taxon>Duplodnaviria</taxon>
        <taxon>Heunggongvirae</taxon>
        <taxon>Uroviricota</taxon>
        <taxon>Caudoviricetes</taxon>
    </lineage>
</organism>